<keyword evidence="1" id="KW-0614">Plasmid</keyword>
<evidence type="ECO:0000313" key="1">
    <source>
        <dbReference type="EMBL" id="AAR87097.1"/>
    </source>
</evidence>
<protein>
    <submittedName>
        <fullName evidence="1">Uncharacterized protein</fullName>
    </submittedName>
</protein>
<accession>Q6TFG2</accession>
<geneLocation type="plasmid" evidence="1">
    <name>pKAP298</name>
</geneLocation>
<proteinExistence type="predicted"/>
<reference evidence="1" key="1">
    <citation type="journal article" date="2005" name="J. Mol. Evol.">
        <title>Sequence, transcription activity, and evolutionary origin of the R-body coding plasmid pKAP298 from the intracellular parasitic bacterium Caedibacter taeniospiralis.</title>
        <authorList>
            <person name="Jeblick J."/>
            <person name="Kusch J."/>
        </authorList>
    </citation>
    <scope>NUCLEOTIDE SEQUENCE</scope>
    <source>
        <plasmid evidence="1">pKAP298</plasmid>
    </source>
</reference>
<organism evidence="1">
    <name type="scientific">Caedibacter taeniospiralis</name>
    <dbReference type="NCBI Taxonomy" id="28907"/>
    <lineage>
        <taxon>Bacteria</taxon>
        <taxon>Pseudomonadati</taxon>
        <taxon>Pseudomonadota</taxon>
        <taxon>Gammaproteobacteria</taxon>
        <taxon>Thiotrichales</taxon>
        <taxon>Fastidiosibacteraceae</taxon>
        <taxon>Caedibacter</taxon>
    </lineage>
</organism>
<dbReference type="EMBL" id="AY422720">
    <property type="protein sequence ID" value="AAR87097.1"/>
    <property type="molecule type" value="Genomic_DNA"/>
</dbReference>
<name>Q6TFG2_CAETA</name>
<dbReference type="AlphaFoldDB" id="Q6TFG2"/>
<sequence>MLSVRNERSEFVRTSTVEADGPGKIYTAEDSRFDFVYGYTKSIMRPEAPFTHNILSKFSEDEILAQLRKLQVLGENGDISAIRVFLSYFLCSADKLMEVKNIPDIQLTDEKALAIRKIIES</sequence>